<organism evidence="1 2">
    <name type="scientific">Mycolicibacterium gilvum</name>
    <dbReference type="NCBI Taxonomy" id="1804"/>
    <lineage>
        <taxon>Bacteria</taxon>
        <taxon>Bacillati</taxon>
        <taxon>Actinomycetota</taxon>
        <taxon>Actinomycetes</taxon>
        <taxon>Mycobacteriales</taxon>
        <taxon>Mycobacteriaceae</taxon>
        <taxon>Mycolicibacterium</taxon>
    </lineage>
</organism>
<dbReference type="Proteomes" id="UP000254291">
    <property type="component" value="Unassembled WGS sequence"/>
</dbReference>
<gene>
    <name evidence="1" type="ORF">NCTC10742_01301</name>
</gene>
<accession>A0A378SHL4</accession>
<name>A0A378SHL4_9MYCO</name>
<evidence type="ECO:0000313" key="1">
    <source>
        <dbReference type="EMBL" id="STZ42091.1"/>
    </source>
</evidence>
<dbReference type="AlphaFoldDB" id="A0A378SHL4"/>
<proteinExistence type="predicted"/>
<sequence length="272" mass="27726">MDTTPAVSANDLSNAAFGGNPGLWPLPPASGAHDLWVRAVAAGGQGRYASGFADLDRLERLPRSATTSSLALSTRASFLRQLGWHTVARGWDGRAAAVAAGSAEPGAADAGADALIGLAADALGVGRFAASARALEGAAELIGAAATSRPAVRMGWVSAELAMFRGDGTTAVGHARRAVDLAAGFGSVRHRVKSHVVLAAALCSSGDLDAARQEGDLALADATRFGLVPLQWAVACLLADIGSQAYPAARIRAVRDASAEAVTRWGGVWRPR</sequence>
<dbReference type="RefSeq" id="WP_115326781.1">
    <property type="nucleotide sequence ID" value="NZ_JACKST010000067.1"/>
</dbReference>
<dbReference type="InterPro" id="IPR011990">
    <property type="entry name" value="TPR-like_helical_dom_sf"/>
</dbReference>
<evidence type="ECO:0000313" key="2">
    <source>
        <dbReference type="Proteomes" id="UP000254291"/>
    </source>
</evidence>
<reference evidence="1 2" key="1">
    <citation type="submission" date="2018-06" db="EMBL/GenBank/DDBJ databases">
        <authorList>
            <consortium name="Pathogen Informatics"/>
            <person name="Doyle S."/>
        </authorList>
    </citation>
    <scope>NUCLEOTIDE SEQUENCE [LARGE SCALE GENOMIC DNA]</scope>
    <source>
        <strain evidence="1 2">NCTC10742</strain>
    </source>
</reference>
<protein>
    <submittedName>
        <fullName evidence="1">ATP-dependent transcriptional regulator</fullName>
    </submittedName>
</protein>
<dbReference type="SUPFAM" id="SSF48452">
    <property type="entry name" value="TPR-like"/>
    <property type="match status" value="1"/>
</dbReference>
<dbReference type="EMBL" id="UGQM01000001">
    <property type="protein sequence ID" value="STZ42091.1"/>
    <property type="molecule type" value="Genomic_DNA"/>
</dbReference>